<proteinExistence type="predicted"/>
<evidence type="ECO:0000313" key="1">
    <source>
        <dbReference type="EMBL" id="KAA6304767.1"/>
    </source>
</evidence>
<feature type="non-terminal residue" evidence="1">
    <location>
        <position position="23"/>
    </location>
</feature>
<protein>
    <submittedName>
        <fullName evidence="1">Uncharacterized protein</fullName>
    </submittedName>
</protein>
<comment type="caution">
    <text evidence="1">The sequence shown here is derived from an EMBL/GenBank/DDBJ whole genome shotgun (WGS) entry which is preliminary data.</text>
</comment>
<gene>
    <name evidence="1" type="ORF">EZS27_043584</name>
</gene>
<name>A0A5J4P5S0_9ZZZZ</name>
<organism evidence="1">
    <name type="scientific">termite gut metagenome</name>
    <dbReference type="NCBI Taxonomy" id="433724"/>
    <lineage>
        <taxon>unclassified sequences</taxon>
        <taxon>metagenomes</taxon>
        <taxon>organismal metagenomes</taxon>
    </lineage>
</organism>
<sequence>MDKGNITICLCASRSIIDKESIV</sequence>
<dbReference type="AlphaFoldDB" id="A0A5J4P5S0"/>
<dbReference type="EMBL" id="SNRY01011246">
    <property type="protein sequence ID" value="KAA6304767.1"/>
    <property type="molecule type" value="Genomic_DNA"/>
</dbReference>
<accession>A0A5J4P5S0</accession>
<reference evidence="1" key="1">
    <citation type="submission" date="2019-03" db="EMBL/GenBank/DDBJ databases">
        <title>Single cell metagenomics reveals metabolic interactions within the superorganism composed of flagellate Streblomastix strix and complex community of Bacteroidetes bacteria on its surface.</title>
        <authorList>
            <person name="Treitli S.C."/>
            <person name="Kolisko M."/>
            <person name="Husnik F."/>
            <person name="Keeling P."/>
            <person name="Hampl V."/>
        </authorList>
    </citation>
    <scope>NUCLEOTIDE SEQUENCE</scope>
    <source>
        <strain evidence="1">STM</strain>
    </source>
</reference>